<name>U5MYP5_CLOSA</name>
<proteinExistence type="predicted"/>
<dbReference type="HOGENOM" id="CLU_127028_0_0_9"/>
<dbReference type="PATRIC" id="fig|1345695.3.peg.3640"/>
<dbReference type="AlphaFoldDB" id="U5MYP5"/>
<dbReference type="GeneID" id="55477009"/>
<accession>U5MYP5</accession>
<dbReference type="InterPro" id="IPR029501">
    <property type="entry name" value="EndoU_bac"/>
</dbReference>
<feature type="domain" description="Bacterial EndoU nuclease" evidence="1">
    <location>
        <begin position="18"/>
        <end position="138"/>
    </location>
</feature>
<dbReference type="OrthoDB" id="9809490at2"/>
<dbReference type="Pfam" id="PF14436">
    <property type="entry name" value="EndoU_bacteria"/>
    <property type="match status" value="1"/>
</dbReference>
<dbReference type="Proteomes" id="UP000017118">
    <property type="component" value="Chromosome"/>
</dbReference>
<gene>
    <name evidence="2" type="ORF">CLSA_c36560</name>
</gene>
<dbReference type="EMBL" id="CP006721">
    <property type="protein sequence ID" value="AGX44617.1"/>
    <property type="molecule type" value="Genomic_DNA"/>
</dbReference>
<dbReference type="KEGG" id="csb:CLSA_c36560"/>
<keyword evidence="3" id="KW-1185">Reference proteome</keyword>
<evidence type="ECO:0000313" key="2">
    <source>
        <dbReference type="EMBL" id="AGX44617.1"/>
    </source>
</evidence>
<evidence type="ECO:0000313" key="3">
    <source>
        <dbReference type="Proteomes" id="UP000017118"/>
    </source>
</evidence>
<protein>
    <submittedName>
        <fullName evidence="2">Bacterial endoU nuclease</fullName>
    </submittedName>
</protein>
<evidence type="ECO:0000259" key="1">
    <source>
        <dbReference type="Pfam" id="PF14436"/>
    </source>
</evidence>
<reference evidence="2 3" key="1">
    <citation type="journal article" date="2013" name="Genome Announc.">
        <title>Complete Genome Sequence of the Solvent Producer Clostridium saccharobutylicum NCP262 (DSM 13864).</title>
        <authorList>
            <person name="Poehlein A."/>
            <person name="Hartwich K."/>
            <person name="Krabben P."/>
            <person name="Ehrenreich A."/>
            <person name="Liebl W."/>
            <person name="Durre P."/>
            <person name="Gottschalk G."/>
            <person name="Daniel R."/>
        </authorList>
    </citation>
    <scope>NUCLEOTIDE SEQUENCE [LARGE SCALE GENOMIC DNA]</scope>
    <source>
        <strain evidence="2">DSM 13864</strain>
    </source>
</reference>
<dbReference type="eggNOG" id="ENOG503370G">
    <property type="taxonomic scope" value="Bacteria"/>
</dbReference>
<sequence length="138" mass="15201">MKSISDLKNTDKFRSGALEHILEGELNARSKAVGFHYEGMPTAKGNIIPGTESVPNKFGVYTAKVEVNGVPKTANGGISSFYPKTWNAQDMVDEINQAYNNRAFKSGNEFYGYASTGLKIKMYIDSNTNKIISAFPDY</sequence>
<dbReference type="RefSeq" id="WP_022748246.1">
    <property type="nucleotide sequence ID" value="NC_022571.1"/>
</dbReference>
<organism evidence="2 3">
    <name type="scientific">Clostridium saccharobutylicum DSM 13864</name>
    <dbReference type="NCBI Taxonomy" id="1345695"/>
    <lineage>
        <taxon>Bacteria</taxon>
        <taxon>Bacillati</taxon>
        <taxon>Bacillota</taxon>
        <taxon>Clostridia</taxon>
        <taxon>Eubacteriales</taxon>
        <taxon>Clostridiaceae</taxon>
        <taxon>Clostridium</taxon>
    </lineage>
</organism>
<dbReference type="GO" id="GO:0004519">
    <property type="term" value="F:endonuclease activity"/>
    <property type="evidence" value="ECO:0007669"/>
    <property type="project" value="InterPro"/>
</dbReference>